<reference evidence="2" key="1">
    <citation type="submission" date="2023-03" db="EMBL/GenBank/DDBJ databases">
        <title>Massive genome expansion in bonnet fungi (Mycena s.s.) driven by repeated elements and novel gene families across ecological guilds.</title>
        <authorList>
            <consortium name="Lawrence Berkeley National Laboratory"/>
            <person name="Harder C.B."/>
            <person name="Miyauchi S."/>
            <person name="Viragh M."/>
            <person name="Kuo A."/>
            <person name="Thoen E."/>
            <person name="Andreopoulos B."/>
            <person name="Lu D."/>
            <person name="Skrede I."/>
            <person name="Drula E."/>
            <person name="Henrissat B."/>
            <person name="Morin E."/>
            <person name="Kohler A."/>
            <person name="Barry K."/>
            <person name="LaButti K."/>
            <person name="Morin E."/>
            <person name="Salamov A."/>
            <person name="Lipzen A."/>
            <person name="Mereny Z."/>
            <person name="Hegedus B."/>
            <person name="Baldrian P."/>
            <person name="Stursova M."/>
            <person name="Weitz H."/>
            <person name="Taylor A."/>
            <person name="Grigoriev I.V."/>
            <person name="Nagy L.G."/>
            <person name="Martin F."/>
            <person name="Kauserud H."/>
        </authorList>
    </citation>
    <scope>NUCLEOTIDE SEQUENCE</scope>
    <source>
        <strain evidence="2">CBHHK002</strain>
    </source>
</reference>
<sequence>MSTKNRAIGDTEDEFQAVLATYTKAGNKTAAMRRLWNVAYRIREGAVASMAATIERARRMGFKEGRQSGFEEGRQAGEKDALSMDAFEVSFAAGKMSGIATGMELGRETETQRWTDSGHFEGGTCRAFGNATVVDSLPPPQSLPLDNDVCTFPVLGAFPVHTGFNWADNAESLPIHSVLVISPQPRDFSDLHTGSRNAFNTLQRRHARYHGAQTRGRRPQRLRVHSSATTNQHGLPHSTRPRLDLAPRAKPSGNERFSILELLAWVWMVVHRYLQGHVGPATLRDCLWTGTRGSGNLAQYPASAIKNWFIMRIPESQYTCSNPILFTDSLGILYGYFDPDTLFPDLWNELKARPKSAAPTSPPIAPHTPPTSSIPAPRITLALSHSGIQLPPPPAPTVFPQEVTSVVPPRSDVLPVSSPTLSMFPLLALDVPSSPEPQEAHSESATLTISAWISPQTKTSKYPALMASHPRISSSLGSPVDFWEEYSIIDCISGFCWALNQLEHLAAHPDIDQASVADIARGIQMELEQFLTSALCGHVGLQISSHSSFNDKDSGSVLEMVTGVPKPTDSWMTPTEINNDYKHYPMGKYDNIEPSFSNTSEVSDSGDITESDNSSVFDSTTEFKAKSLPGSYLEPDDADHTFDISKFLFSSNVQVPEFIELSHYMQSIAVFDVMSMH</sequence>
<dbReference type="AlphaFoldDB" id="A0AAD7EXD2"/>
<evidence type="ECO:0000313" key="2">
    <source>
        <dbReference type="EMBL" id="KAJ7356537.1"/>
    </source>
</evidence>
<dbReference type="EMBL" id="JARIHO010000008">
    <property type="protein sequence ID" value="KAJ7356537.1"/>
    <property type="molecule type" value="Genomic_DNA"/>
</dbReference>
<name>A0AAD7EXD2_9AGAR</name>
<feature type="region of interest" description="Disordered" evidence="1">
    <location>
        <begin position="209"/>
        <end position="248"/>
    </location>
</feature>
<keyword evidence="3" id="KW-1185">Reference proteome</keyword>
<evidence type="ECO:0000256" key="1">
    <source>
        <dbReference type="SAM" id="MobiDB-lite"/>
    </source>
</evidence>
<organism evidence="2 3">
    <name type="scientific">Mycena albidolilacea</name>
    <dbReference type="NCBI Taxonomy" id="1033008"/>
    <lineage>
        <taxon>Eukaryota</taxon>
        <taxon>Fungi</taxon>
        <taxon>Dikarya</taxon>
        <taxon>Basidiomycota</taxon>
        <taxon>Agaricomycotina</taxon>
        <taxon>Agaricomycetes</taxon>
        <taxon>Agaricomycetidae</taxon>
        <taxon>Agaricales</taxon>
        <taxon>Marasmiineae</taxon>
        <taxon>Mycenaceae</taxon>
        <taxon>Mycena</taxon>
    </lineage>
</organism>
<comment type="caution">
    <text evidence="2">The sequence shown here is derived from an EMBL/GenBank/DDBJ whole genome shotgun (WGS) entry which is preliminary data.</text>
</comment>
<evidence type="ECO:0008006" key="4">
    <source>
        <dbReference type="Google" id="ProtNLM"/>
    </source>
</evidence>
<evidence type="ECO:0000313" key="3">
    <source>
        <dbReference type="Proteomes" id="UP001218218"/>
    </source>
</evidence>
<dbReference type="Proteomes" id="UP001218218">
    <property type="component" value="Unassembled WGS sequence"/>
</dbReference>
<feature type="compositionally biased region" description="Basic residues" evidence="1">
    <location>
        <begin position="209"/>
        <end position="224"/>
    </location>
</feature>
<gene>
    <name evidence="2" type="ORF">DFH08DRAFT_802571</name>
</gene>
<proteinExistence type="predicted"/>
<accession>A0AAD7EXD2</accession>
<protein>
    <recommendedName>
        <fullName evidence="4">Essential protein Yae1 N-terminal domain-containing protein</fullName>
    </recommendedName>
</protein>